<evidence type="ECO:0000256" key="13">
    <source>
        <dbReference type="ARBA" id="ARBA00023136"/>
    </source>
</evidence>
<dbReference type="GO" id="GO:0015081">
    <property type="term" value="F:sodium ion transmembrane transporter activity"/>
    <property type="evidence" value="ECO:0007669"/>
    <property type="project" value="UniProtKB-UniRule"/>
</dbReference>
<comment type="similarity">
    <text evidence="4 16 17">Belongs to the OadG family.</text>
</comment>
<keyword evidence="12 16" id="KW-0406">Ion transport</keyword>
<dbReference type="GO" id="GO:0015451">
    <property type="term" value="F:decarboxylation-driven active transmembrane transporter activity"/>
    <property type="evidence" value="ECO:0007669"/>
    <property type="project" value="UniProtKB-EC"/>
</dbReference>
<dbReference type="InterPro" id="IPR023424">
    <property type="entry name" value="OadG"/>
</dbReference>
<dbReference type="RefSeq" id="WP_089794485.1">
    <property type="nucleotide sequence ID" value="NZ_FPBP01000004.1"/>
</dbReference>
<keyword evidence="14 16" id="KW-0739">Sodium transport</keyword>
<keyword evidence="13 16" id="KW-0472">Membrane</keyword>
<evidence type="ECO:0000256" key="1">
    <source>
        <dbReference type="ARBA" id="ARBA00001959"/>
    </source>
</evidence>
<dbReference type="InterPro" id="IPR005899">
    <property type="entry name" value="Na_pump_deCOase"/>
</dbReference>
<evidence type="ECO:0000256" key="8">
    <source>
        <dbReference type="ARBA" id="ARBA00022692"/>
    </source>
</evidence>
<dbReference type="STRING" id="463301.SAMN04487955_104145"/>
<dbReference type="Proteomes" id="UP000198693">
    <property type="component" value="Unassembled WGS sequence"/>
</dbReference>
<evidence type="ECO:0000313" key="18">
    <source>
        <dbReference type="EMBL" id="SFU58323.1"/>
    </source>
</evidence>
<name>A0A1I7HC81_9GAMM</name>
<dbReference type="EC" id="7.2.4.2" evidence="16"/>
<evidence type="ECO:0000256" key="11">
    <source>
        <dbReference type="ARBA" id="ARBA00023053"/>
    </source>
</evidence>
<evidence type="ECO:0000256" key="3">
    <source>
        <dbReference type="ARBA" id="ARBA00004162"/>
    </source>
</evidence>
<dbReference type="EMBL" id="FPBP01000004">
    <property type="protein sequence ID" value="SFU58323.1"/>
    <property type="molecule type" value="Genomic_DNA"/>
</dbReference>
<keyword evidence="7 16" id="KW-1003">Cell membrane</keyword>
<evidence type="ECO:0000256" key="7">
    <source>
        <dbReference type="ARBA" id="ARBA00022475"/>
    </source>
</evidence>
<sequence length="84" mass="9219">MQDTQLLNEGLALMGVGMGFVFVFLTLLVIVTTLMSKTVGRFFPEPVAPQAPIRGRAGAPAGQDDDVMVAITAAVHHYRRRHRR</sequence>
<keyword evidence="6 16" id="KW-0813">Transport</keyword>
<keyword evidence="11 16" id="KW-0915">Sodium</keyword>
<dbReference type="HAMAP" id="MF_00404">
    <property type="entry name" value="OadG"/>
    <property type="match status" value="1"/>
</dbReference>
<evidence type="ECO:0000256" key="5">
    <source>
        <dbReference type="ARBA" id="ARBA00011869"/>
    </source>
</evidence>
<evidence type="ECO:0000256" key="12">
    <source>
        <dbReference type="ARBA" id="ARBA00023065"/>
    </source>
</evidence>
<protein>
    <recommendedName>
        <fullName evidence="16">Probable oxaloacetate decarboxylase gamma chain</fullName>
        <ecNumber evidence="16">7.2.4.2</ecNumber>
    </recommendedName>
</protein>
<evidence type="ECO:0000256" key="9">
    <source>
        <dbReference type="ARBA" id="ARBA00022967"/>
    </source>
</evidence>
<evidence type="ECO:0000256" key="17">
    <source>
        <dbReference type="RuleBase" id="RU004278"/>
    </source>
</evidence>
<reference evidence="19" key="1">
    <citation type="submission" date="2016-10" db="EMBL/GenBank/DDBJ databases">
        <authorList>
            <person name="Varghese N."/>
            <person name="Submissions S."/>
        </authorList>
    </citation>
    <scope>NUCLEOTIDE SEQUENCE [LARGE SCALE GENOMIC DNA]</scope>
    <source>
        <strain evidence="19">CGMCC 1.6981</strain>
    </source>
</reference>
<dbReference type="AlphaFoldDB" id="A0A1I7HC81"/>
<accession>A0A1I7HC81</accession>
<dbReference type="Pfam" id="PF04277">
    <property type="entry name" value="OAD_gamma"/>
    <property type="match status" value="1"/>
</dbReference>
<dbReference type="GO" id="GO:0036376">
    <property type="term" value="P:sodium ion export across plasma membrane"/>
    <property type="evidence" value="ECO:0007669"/>
    <property type="project" value="InterPro"/>
</dbReference>
<evidence type="ECO:0000256" key="16">
    <source>
        <dbReference type="HAMAP-Rule" id="MF_00404"/>
    </source>
</evidence>
<evidence type="ECO:0000256" key="6">
    <source>
        <dbReference type="ARBA" id="ARBA00022448"/>
    </source>
</evidence>
<keyword evidence="8 16" id="KW-0812">Transmembrane</keyword>
<comment type="catalytic activity">
    <reaction evidence="15 16 17">
        <text>oxaloacetate + 2 Na(+)(in) + H(+) = pyruvate + 2 Na(+)(out) + CO2</text>
        <dbReference type="Rhea" id="RHEA:57724"/>
        <dbReference type="ChEBI" id="CHEBI:15361"/>
        <dbReference type="ChEBI" id="CHEBI:15378"/>
        <dbReference type="ChEBI" id="CHEBI:16452"/>
        <dbReference type="ChEBI" id="CHEBI:16526"/>
        <dbReference type="ChEBI" id="CHEBI:29101"/>
        <dbReference type="EC" id="7.2.4.2"/>
    </reaction>
</comment>
<evidence type="ECO:0000256" key="10">
    <source>
        <dbReference type="ARBA" id="ARBA00022989"/>
    </source>
</evidence>
<keyword evidence="19" id="KW-1185">Reference proteome</keyword>
<evidence type="ECO:0000256" key="2">
    <source>
        <dbReference type="ARBA" id="ARBA00003002"/>
    </source>
</evidence>
<evidence type="ECO:0000256" key="14">
    <source>
        <dbReference type="ARBA" id="ARBA00023201"/>
    </source>
</evidence>
<evidence type="ECO:0000256" key="4">
    <source>
        <dbReference type="ARBA" id="ARBA00005844"/>
    </source>
</evidence>
<organism evidence="18 19">
    <name type="scientific">Halomonas korlensis</name>
    <dbReference type="NCBI Taxonomy" id="463301"/>
    <lineage>
        <taxon>Bacteria</taxon>
        <taxon>Pseudomonadati</taxon>
        <taxon>Pseudomonadota</taxon>
        <taxon>Gammaproteobacteria</taxon>
        <taxon>Oceanospirillales</taxon>
        <taxon>Halomonadaceae</taxon>
        <taxon>Halomonas</taxon>
    </lineage>
</organism>
<dbReference type="NCBIfam" id="TIGR01195">
    <property type="entry name" value="oadG_fam"/>
    <property type="match status" value="1"/>
</dbReference>
<proteinExistence type="inferred from homology"/>
<evidence type="ECO:0000313" key="19">
    <source>
        <dbReference type="Proteomes" id="UP000198693"/>
    </source>
</evidence>
<comment type="function">
    <text evidence="2 16 17">Catalyzes the decarboxylation of oxaloacetate coupled to Na(+) translocation.</text>
</comment>
<evidence type="ECO:0000256" key="15">
    <source>
        <dbReference type="ARBA" id="ARBA00048176"/>
    </source>
</evidence>
<feature type="transmembrane region" description="Helical" evidence="16 17">
    <location>
        <begin position="12"/>
        <end position="34"/>
    </location>
</feature>
<comment type="subunit">
    <text evidence="5 16">Heterotrimer of an alpha, a beta and a gamma subunit.</text>
</comment>
<keyword evidence="9 16" id="KW-1278">Translocase</keyword>
<keyword evidence="10 16" id="KW-1133">Transmembrane helix</keyword>
<comment type="subcellular location">
    <subcellularLocation>
        <location evidence="3 16 17">Cell membrane</location>
        <topology evidence="3 16 17">Single-pass membrane protein</topology>
    </subcellularLocation>
</comment>
<dbReference type="GO" id="GO:0005886">
    <property type="term" value="C:plasma membrane"/>
    <property type="evidence" value="ECO:0007669"/>
    <property type="project" value="UniProtKB-SubCell"/>
</dbReference>
<gene>
    <name evidence="16" type="primary">oadG</name>
    <name evidence="18" type="ORF">SAMN04487955_104145</name>
</gene>
<dbReference type="GO" id="GO:0008948">
    <property type="term" value="F:oxaloacetate decarboxylase activity"/>
    <property type="evidence" value="ECO:0007669"/>
    <property type="project" value="UniProtKB-UniRule"/>
</dbReference>
<comment type="cofactor">
    <cofactor evidence="1 16 17">
        <name>Na(+)</name>
        <dbReference type="ChEBI" id="CHEBI:29101"/>
    </cofactor>
</comment>